<dbReference type="PANTHER" id="PTHR47331:SF6">
    <property type="entry name" value="DOUBLECORTIN DOMAIN-CONTAINING PROTEIN"/>
    <property type="match status" value="1"/>
</dbReference>
<dbReference type="PANTHER" id="PTHR47331">
    <property type="entry name" value="PHD-TYPE DOMAIN-CONTAINING PROTEIN"/>
    <property type="match status" value="1"/>
</dbReference>
<organism evidence="1 2">
    <name type="scientific">Stylophora pistillata</name>
    <name type="common">Smooth cauliflower coral</name>
    <dbReference type="NCBI Taxonomy" id="50429"/>
    <lineage>
        <taxon>Eukaryota</taxon>
        <taxon>Metazoa</taxon>
        <taxon>Cnidaria</taxon>
        <taxon>Anthozoa</taxon>
        <taxon>Hexacorallia</taxon>
        <taxon>Scleractinia</taxon>
        <taxon>Astrocoeniina</taxon>
        <taxon>Pocilloporidae</taxon>
        <taxon>Stylophora</taxon>
    </lineage>
</organism>
<evidence type="ECO:0000313" key="1">
    <source>
        <dbReference type="EMBL" id="PFX15421.1"/>
    </source>
</evidence>
<evidence type="ECO:0008006" key="3">
    <source>
        <dbReference type="Google" id="ProtNLM"/>
    </source>
</evidence>
<dbReference type="AlphaFoldDB" id="A0A2B4RCP5"/>
<proteinExistence type="predicted"/>
<dbReference type="SUPFAM" id="SSF53098">
    <property type="entry name" value="Ribonuclease H-like"/>
    <property type="match status" value="1"/>
</dbReference>
<dbReference type="InterPro" id="IPR012337">
    <property type="entry name" value="RNaseH-like_sf"/>
</dbReference>
<name>A0A2B4RCP5_STYPI</name>
<accession>A0A2B4RCP5</accession>
<dbReference type="EMBL" id="LSMT01000651">
    <property type="protein sequence ID" value="PFX15421.1"/>
    <property type="molecule type" value="Genomic_DNA"/>
</dbReference>
<dbReference type="OrthoDB" id="5985802at2759"/>
<protein>
    <recommendedName>
        <fullName evidence="3">Integrase catalytic domain-containing protein</fullName>
    </recommendedName>
</protein>
<reference evidence="2" key="1">
    <citation type="journal article" date="2017" name="bioRxiv">
        <title>Comparative analysis of the genomes of Stylophora pistillata and Acropora digitifera provides evidence for extensive differences between species of corals.</title>
        <authorList>
            <person name="Voolstra C.R."/>
            <person name="Li Y."/>
            <person name="Liew Y.J."/>
            <person name="Baumgarten S."/>
            <person name="Zoccola D."/>
            <person name="Flot J.-F."/>
            <person name="Tambutte S."/>
            <person name="Allemand D."/>
            <person name="Aranda M."/>
        </authorList>
    </citation>
    <scope>NUCLEOTIDE SEQUENCE [LARGE SCALE GENOMIC DNA]</scope>
</reference>
<dbReference type="STRING" id="50429.A0A2B4RCP5"/>
<gene>
    <name evidence="1" type="ORF">AWC38_SpisGene20355</name>
</gene>
<dbReference type="Gene3D" id="3.30.420.10">
    <property type="entry name" value="Ribonuclease H-like superfamily/Ribonuclease H"/>
    <property type="match status" value="1"/>
</dbReference>
<dbReference type="InterPro" id="IPR036397">
    <property type="entry name" value="RNaseH_sf"/>
</dbReference>
<sequence>MKVIALCLCPKKKPRRREIKRSESPPTRSSTVVEKLIQRVTLSDLQEAEKTIIRCFQYENFREELQILCHLNVTKRETDRSQAKWRNQVLQKTSSLYKLDPFVYHGGIICVGGCIRRADGPVDLKHPFIIPQKGHLTELLIQHHHLKVSHRGREQRSEVKHNGVLFTCMGSRSVHLETANSLESSSFMNALRRFMNQRGAVRQMRSDQGTNFIGARGELKAALGEMNQDYVQDYLLRNRCEWIPLKLNVSHSSHMGGTYENMIRSVRNTLEPLLLQAGSQVDDETLRTLLTDR</sequence>
<evidence type="ECO:0000313" key="2">
    <source>
        <dbReference type="Proteomes" id="UP000225706"/>
    </source>
</evidence>
<dbReference type="GO" id="GO:0003676">
    <property type="term" value="F:nucleic acid binding"/>
    <property type="evidence" value="ECO:0007669"/>
    <property type="project" value="InterPro"/>
</dbReference>
<comment type="caution">
    <text evidence="1">The sequence shown here is derived from an EMBL/GenBank/DDBJ whole genome shotgun (WGS) entry which is preliminary data.</text>
</comment>
<dbReference type="Proteomes" id="UP000225706">
    <property type="component" value="Unassembled WGS sequence"/>
</dbReference>
<keyword evidence="2" id="KW-1185">Reference proteome</keyword>